<dbReference type="GO" id="GO:0010468">
    <property type="term" value="P:regulation of gene expression"/>
    <property type="evidence" value="ECO:0007669"/>
    <property type="project" value="UniProtKB-UniRule"/>
</dbReference>
<organism evidence="5 6">
    <name type="scientific">Morganella psychrotolerans</name>
    <dbReference type="NCBI Taxonomy" id="368603"/>
    <lineage>
        <taxon>Bacteria</taxon>
        <taxon>Pseudomonadati</taxon>
        <taxon>Pseudomonadota</taxon>
        <taxon>Gammaproteobacteria</taxon>
        <taxon>Enterobacterales</taxon>
        <taxon>Morganellaceae</taxon>
        <taxon>Morganella</taxon>
    </lineage>
</organism>
<dbReference type="InterPro" id="IPR028616">
    <property type="entry name" value="RssB"/>
</dbReference>
<dbReference type="SMART" id="SM00448">
    <property type="entry name" value="REC"/>
    <property type="match status" value="1"/>
</dbReference>
<dbReference type="InterPro" id="IPR001789">
    <property type="entry name" value="Sig_transdc_resp-reg_receiver"/>
</dbReference>
<reference evidence="6" key="1">
    <citation type="submission" date="2016-06" db="EMBL/GenBank/DDBJ databases">
        <authorList>
            <person name="Butler K."/>
        </authorList>
    </citation>
    <scope>NUCLEOTIDE SEQUENCE [LARGE SCALE GENOMIC DNA]</scope>
    <source>
        <strain evidence="6">GCSL-Mp20</strain>
    </source>
</reference>
<feature type="domain" description="Response regulatory" evidence="4">
    <location>
        <begin position="9"/>
        <end position="124"/>
    </location>
</feature>
<dbReference type="OrthoDB" id="6399952at2"/>
<dbReference type="SUPFAM" id="SSF52172">
    <property type="entry name" value="CheY-like"/>
    <property type="match status" value="1"/>
</dbReference>
<evidence type="ECO:0000256" key="1">
    <source>
        <dbReference type="ARBA" id="ARBA00022990"/>
    </source>
</evidence>
<protein>
    <recommendedName>
        <fullName evidence="2">Regulator of RpoS</fullName>
    </recommendedName>
</protein>
<comment type="similarity">
    <text evidence="2">Belongs to the RssB family.</text>
</comment>
<proteinExistence type="inferred from homology"/>
<dbReference type="Gene3D" id="3.60.40.10">
    <property type="entry name" value="PPM-type phosphatase domain"/>
    <property type="match status" value="1"/>
</dbReference>
<gene>
    <name evidence="2" type="primary">rssB</name>
    <name evidence="5" type="ORF">AYY18_12060</name>
</gene>
<keyword evidence="2 3" id="KW-0597">Phosphoprotein</keyword>
<comment type="subunit">
    <text evidence="2">Binds to RpoS.</text>
</comment>
<dbReference type="GO" id="GO:0045862">
    <property type="term" value="P:positive regulation of proteolysis"/>
    <property type="evidence" value="ECO:0007669"/>
    <property type="project" value="UniProtKB-UniRule"/>
</dbReference>
<evidence type="ECO:0000259" key="4">
    <source>
        <dbReference type="PROSITE" id="PS50110"/>
    </source>
</evidence>
<dbReference type="InterPro" id="IPR011006">
    <property type="entry name" value="CheY-like_superfamily"/>
</dbReference>
<dbReference type="EMBL" id="LZEY01000060">
    <property type="protein sequence ID" value="OBU02732.1"/>
    <property type="molecule type" value="Genomic_DNA"/>
</dbReference>
<keyword evidence="2" id="KW-0346">Stress response</keyword>
<evidence type="ECO:0000313" key="5">
    <source>
        <dbReference type="EMBL" id="OBU02732.1"/>
    </source>
</evidence>
<comment type="function">
    <text evidence="2">Regulates the turnover of the sigma S factor (RpoS) by promoting its proteolysis in exponentially growing cells. Acts by binding and delivering RpoS to the ClpXP protease. RssB is not co-degraded with RpoS, but is released from the complex and can initiate a new cycle of RpoS recognition and degradation.</text>
</comment>
<dbReference type="NCBIfam" id="NF007969">
    <property type="entry name" value="PRK10693.1"/>
    <property type="match status" value="1"/>
</dbReference>
<comment type="caution">
    <text evidence="5">The sequence shown here is derived from an EMBL/GenBank/DDBJ whole genome shotgun (WGS) entry which is preliminary data.</text>
</comment>
<dbReference type="InterPro" id="IPR036457">
    <property type="entry name" value="PPM-type-like_dom_sf"/>
</dbReference>
<evidence type="ECO:0000256" key="2">
    <source>
        <dbReference type="HAMAP-Rule" id="MF_00958"/>
    </source>
</evidence>
<accession>A0A1B8H0Y3</accession>
<comment type="PTM">
    <text evidence="2">Phosphorylated. Phosphorylation stimulates the interaction with RpoS and, therefore, the proteolysis of RpoS.</text>
</comment>
<evidence type="ECO:0000313" key="6">
    <source>
        <dbReference type="Proteomes" id="UP000092377"/>
    </source>
</evidence>
<name>A0A1B8H0Y3_9GAMM</name>
<dbReference type="InterPro" id="IPR052048">
    <property type="entry name" value="ST_Response_Regulator"/>
</dbReference>
<dbReference type="PANTHER" id="PTHR43228">
    <property type="entry name" value="TWO-COMPONENT RESPONSE REGULATOR"/>
    <property type="match status" value="1"/>
</dbReference>
<dbReference type="Proteomes" id="UP000092377">
    <property type="component" value="Unassembled WGS sequence"/>
</dbReference>
<dbReference type="Pfam" id="PF00072">
    <property type="entry name" value="Response_reg"/>
    <property type="match status" value="1"/>
</dbReference>
<evidence type="ECO:0000256" key="3">
    <source>
        <dbReference type="PROSITE-ProRule" id="PRU00169"/>
    </source>
</evidence>
<dbReference type="PROSITE" id="PS50110">
    <property type="entry name" value="RESPONSE_REGULATORY"/>
    <property type="match status" value="1"/>
</dbReference>
<dbReference type="AlphaFoldDB" id="A0A1B8H0Y3"/>
<dbReference type="GO" id="GO:0000160">
    <property type="term" value="P:phosphorelay signal transduction system"/>
    <property type="evidence" value="ECO:0007669"/>
    <property type="project" value="InterPro"/>
</dbReference>
<keyword evidence="1" id="KW-0007">Acetylation</keyword>
<keyword evidence="6" id="KW-1185">Reference proteome</keyword>
<feature type="modified residue" description="4-aspartylphosphate" evidence="2 3">
    <location>
        <position position="59"/>
    </location>
</feature>
<sequence length="342" mass="37858">MKRALDEKRILVIDDDPAFNMTLSSYLRHLGATVLSAGDGAQALLCIGNGFQPEMIFCDLNMPVMSGSQFIAGIRPVLPDVPVIVISATQKMSDIDDALRLGAKDVLLKPLNRLEEVKKLCLSHFYPLFFSPGVLEKNSLSGIWSQLQHNVDDVLRLLKQLNPPPTQVLANYQIRYAQLSDACQTGLVFDVAEFSDNEVAFYCLDISKNTGNGPLVAMLIRVIFNDLLKRYIHNNHRRLPSMTAILNKLNTLLQDAGIPGQLPLLLGYYHTQRKSVLLSSAGISAELRSENNVIRINRGIPLGTLSAVYSNQISEFSPHLQCRIWNGSSQIKLSLTPGPRHG</sequence>
<dbReference type="RefSeq" id="WP_067406471.1">
    <property type="nucleotide sequence ID" value="NZ_LZEY01000060.1"/>
</dbReference>
<dbReference type="Gene3D" id="3.40.50.2300">
    <property type="match status" value="1"/>
</dbReference>
<dbReference type="HAMAP" id="MF_00958">
    <property type="entry name" value="RssB"/>
    <property type="match status" value="1"/>
</dbReference>
<dbReference type="PANTHER" id="PTHR43228:SF1">
    <property type="entry name" value="TWO-COMPONENT RESPONSE REGULATOR ARR22"/>
    <property type="match status" value="1"/>
</dbReference>